<dbReference type="AlphaFoldDB" id="A0A9X0CM00"/>
<evidence type="ECO:0000256" key="5">
    <source>
        <dbReference type="PROSITE-ProRule" id="PRU00581"/>
    </source>
</evidence>
<feature type="region of interest" description="Disordered" evidence="6">
    <location>
        <begin position="1"/>
        <end position="36"/>
    </location>
</feature>
<evidence type="ECO:0000256" key="4">
    <source>
        <dbReference type="ARBA" id="ARBA00023136"/>
    </source>
</evidence>
<feature type="domain" description="MARVEL" evidence="8">
    <location>
        <begin position="50"/>
        <end position="187"/>
    </location>
</feature>
<keyword evidence="4 5" id="KW-0472">Membrane</keyword>
<name>A0A9X0CM00_9CNID</name>
<evidence type="ECO:0000256" key="3">
    <source>
        <dbReference type="ARBA" id="ARBA00022989"/>
    </source>
</evidence>
<dbReference type="Proteomes" id="UP001163046">
    <property type="component" value="Unassembled WGS sequence"/>
</dbReference>
<keyword evidence="3 7" id="KW-1133">Transmembrane helix</keyword>
<keyword evidence="10" id="KW-1185">Reference proteome</keyword>
<reference evidence="9" key="1">
    <citation type="submission" date="2023-01" db="EMBL/GenBank/DDBJ databases">
        <title>Genome assembly of the deep-sea coral Lophelia pertusa.</title>
        <authorList>
            <person name="Herrera S."/>
            <person name="Cordes E."/>
        </authorList>
    </citation>
    <scope>NUCLEOTIDE SEQUENCE</scope>
    <source>
        <strain evidence="9">USNM1676648</strain>
        <tissue evidence="9">Polyp</tissue>
    </source>
</reference>
<feature type="transmembrane region" description="Helical" evidence="7">
    <location>
        <begin position="120"/>
        <end position="143"/>
    </location>
</feature>
<evidence type="ECO:0000256" key="6">
    <source>
        <dbReference type="SAM" id="MobiDB-lite"/>
    </source>
</evidence>
<proteinExistence type="predicted"/>
<feature type="transmembrane region" description="Helical" evidence="7">
    <location>
        <begin position="57"/>
        <end position="79"/>
    </location>
</feature>
<comment type="subcellular location">
    <subcellularLocation>
        <location evidence="1">Membrane</location>
        <topology evidence="1">Multi-pass membrane protein</topology>
    </subcellularLocation>
</comment>
<evidence type="ECO:0000313" key="9">
    <source>
        <dbReference type="EMBL" id="KAJ7365070.1"/>
    </source>
</evidence>
<evidence type="ECO:0000256" key="1">
    <source>
        <dbReference type="ARBA" id="ARBA00004141"/>
    </source>
</evidence>
<feature type="transmembrane region" description="Helical" evidence="7">
    <location>
        <begin position="163"/>
        <end position="186"/>
    </location>
</feature>
<feature type="transmembrane region" description="Helical" evidence="7">
    <location>
        <begin position="85"/>
        <end position="108"/>
    </location>
</feature>
<evidence type="ECO:0000256" key="7">
    <source>
        <dbReference type="SAM" id="Phobius"/>
    </source>
</evidence>
<dbReference type="InterPro" id="IPR050578">
    <property type="entry name" value="MARVEL-CKLF_proteins"/>
</dbReference>
<gene>
    <name evidence="9" type="ORF">OS493_007713</name>
</gene>
<dbReference type="PANTHER" id="PTHR22776">
    <property type="entry name" value="MARVEL-CONTAINING POTENTIAL LIPID RAFT-ASSOCIATED PROTEIN"/>
    <property type="match status" value="1"/>
</dbReference>
<sequence>MKNERKVRPGGQTMADPENPDNAGKSDPAPAEKSGGGAAAGGAIGLTMSYIKSIPGILKIVEFFTLMLAFALAGSIPYLGTWGEMSFFLFVTITSWLLVIAVFVLFALNLISKINLNIDWNIPVLVFAAVVALLLLISSALLADYARKFSGYWFGSFTDKLSAAAAFGFISMFVFIGDAVVHFLIIKGKL</sequence>
<dbReference type="InterPro" id="IPR008253">
    <property type="entry name" value="Marvel"/>
</dbReference>
<dbReference type="EMBL" id="MU827304">
    <property type="protein sequence ID" value="KAJ7365070.1"/>
    <property type="molecule type" value="Genomic_DNA"/>
</dbReference>
<keyword evidence="2 5" id="KW-0812">Transmembrane</keyword>
<dbReference type="Pfam" id="PF01284">
    <property type="entry name" value="MARVEL"/>
    <property type="match status" value="1"/>
</dbReference>
<comment type="caution">
    <text evidence="9">The sequence shown here is derived from an EMBL/GenBank/DDBJ whole genome shotgun (WGS) entry which is preliminary data.</text>
</comment>
<evidence type="ECO:0000313" key="10">
    <source>
        <dbReference type="Proteomes" id="UP001163046"/>
    </source>
</evidence>
<dbReference type="PANTHER" id="PTHR22776:SF49">
    <property type="entry name" value="MARVEL DOMAIN-CONTAINING PROTEIN"/>
    <property type="match status" value="1"/>
</dbReference>
<accession>A0A9X0CM00</accession>
<dbReference type="GO" id="GO:0016020">
    <property type="term" value="C:membrane"/>
    <property type="evidence" value="ECO:0007669"/>
    <property type="project" value="UniProtKB-SubCell"/>
</dbReference>
<evidence type="ECO:0000259" key="8">
    <source>
        <dbReference type="PROSITE" id="PS51225"/>
    </source>
</evidence>
<dbReference type="OrthoDB" id="6020693at2759"/>
<evidence type="ECO:0000256" key="2">
    <source>
        <dbReference type="ARBA" id="ARBA00022692"/>
    </source>
</evidence>
<dbReference type="PROSITE" id="PS51225">
    <property type="entry name" value="MARVEL"/>
    <property type="match status" value="1"/>
</dbReference>
<protein>
    <recommendedName>
        <fullName evidence="8">MARVEL domain-containing protein</fullName>
    </recommendedName>
</protein>
<organism evidence="9 10">
    <name type="scientific">Desmophyllum pertusum</name>
    <dbReference type="NCBI Taxonomy" id="174260"/>
    <lineage>
        <taxon>Eukaryota</taxon>
        <taxon>Metazoa</taxon>
        <taxon>Cnidaria</taxon>
        <taxon>Anthozoa</taxon>
        <taxon>Hexacorallia</taxon>
        <taxon>Scleractinia</taxon>
        <taxon>Caryophylliina</taxon>
        <taxon>Caryophylliidae</taxon>
        <taxon>Desmophyllum</taxon>
    </lineage>
</organism>